<reference evidence="12" key="2">
    <citation type="submission" date="2025-08" db="UniProtKB">
        <authorList>
            <consortium name="Ensembl"/>
        </authorList>
    </citation>
    <scope>IDENTIFICATION</scope>
</reference>
<reference evidence="12" key="3">
    <citation type="submission" date="2025-09" db="UniProtKB">
        <authorList>
            <consortium name="Ensembl"/>
        </authorList>
    </citation>
    <scope>IDENTIFICATION</scope>
</reference>
<keyword evidence="4 11" id="KW-0138">CF(0)</keyword>
<protein>
    <recommendedName>
        <fullName evidence="11">ATP synthase F(0) complex subunit e, mitochondrial</fullName>
    </recommendedName>
</protein>
<evidence type="ECO:0000256" key="11">
    <source>
        <dbReference type="RuleBase" id="RU367005"/>
    </source>
</evidence>
<evidence type="ECO:0000256" key="10">
    <source>
        <dbReference type="ARBA" id="ARBA00023310"/>
    </source>
</evidence>
<keyword evidence="3 11" id="KW-0813">Transport</keyword>
<comment type="subunit">
    <text evidence="11">F-type ATPases have 2 components, CF(1) - the catalytic core - and CF(0) - the membrane proton channel. CF(1) and CF(0) have multiple subunits.</text>
</comment>
<dbReference type="InterPro" id="IPR008386">
    <property type="entry name" value="ATP_synth_F0_esu_mt"/>
</dbReference>
<dbReference type="GO" id="GO:0045259">
    <property type="term" value="C:proton-transporting ATP synthase complex"/>
    <property type="evidence" value="ECO:0007669"/>
    <property type="project" value="UniProtKB-UniRule"/>
</dbReference>
<dbReference type="GeneTree" id="ENSGT01150000287629"/>
<keyword evidence="9" id="KW-0472">Membrane</keyword>
<proteinExistence type="inferred from homology"/>
<evidence type="ECO:0000256" key="9">
    <source>
        <dbReference type="ARBA" id="ARBA00023136"/>
    </source>
</evidence>
<dbReference type="AlphaFoldDB" id="A0AAY4CJT2"/>
<reference evidence="12 13" key="1">
    <citation type="submission" date="2020-06" db="EMBL/GenBank/DDBJ databases">
        <authorList>
            <consortium name="Wellcome Sanger Institute Data Sharing"/>
        </authorList>
    </citation>
    <scope>NUCLEOTIDE SEQUENCE [LARGE SCALE GENOMIC DNA]</scope>
</reference>
<evidence type="ECO:0000313" key="12">
    <source>
        <dbReference type="Ensembl" id="ENSDCDP00010033378.1"/>
    </source>
</evidence>
<evidence type="ECO:0000256" key="6">
    <source>
        <dbReference type="ARBA" id="ARBA00022792"/>
    </source>
</evidence>
<keyword evidence="7 11" id="KW-0406">Ion transport</keyword>
<keyword evidence="13" id="KW-1185">Reference proteome</keyword>
<comment type="similarity">
    <text evidence="2 11">Belongs to the ATPase e subunit family.</text>
</comment>
<keyword evidence="5 11" id="KW-0375">Hydrogen ion transport</keyword>
<keyword evidence="8 11" id="KW-0496">Mitochondrion</keyword>
<evidence type="ECO:0000256" key="7">
    <source>
        <dbReference type="ARBA" id="ARBA00023065"/>
    </source>
</evidence>
<evidence type="ECO:0000256" key="2">
    <source>
        <dbReference type="ARBA" id="ARBA00007333"/>
    </source>
</evidence>
<dbReference type="GO" id="GO:0005743">
    <property type="term" value="C:mitochondrial inner membrane"/>
    <property type="evidence" value="ECO:0007669"/>
    <property type="project" value="UniProtKB-SubCell"/>
</dbReference>
<dbReference type="GO" id="GO:0015986">
    <property type="term" value="P:proton motive force-driven ATP synthesis"/>
    <property type="evidence" value="ECO:0007669"/>
    <property type="project" value="InterPro"/>
</dbReference>
<dbReference type="GO" id="GO:0015078">
    <property type="term" value="F:proton transmembrane transporter activity"/>
    <property type="evidence" value="ECO:0007669"/>
    <property type="project" value="InterPro"/>
</dbReference>
<evidence type="ECO:0000256" key="5">
    <source>
        <dbReference type="ARBA" id="ARBA00022781"/>
    </source>
</evidence>
<keyword evidence="10 11" id="KW-0066">ATP synthesis</keyword>
<organism evidence="12 13">
    <name type="scientific">Denticeps clupeoides</name>
    <name type="common">denticle herring</name>
    <dbReference type="NCBI Taxonomy" id="299321"/>
    <lineage>
        <taxon>Eukaryota</taxon>
        <taxon>Metazoa</taxon>
        <taxon>Chordata</taxon>
        <taxon>Craniata</taxon>
        <taxon>Vertebrata</taxon>
        <taxon>Euteleostomi</taxon>
        <taxon>Actinopterygii</taxon>
        <taxon>Neopterygii</taxon>
        <taxon>Teleostei</taxon>
        <taxon>Clupei</taxon>
        <taxon>Clupeiformes</taxon>
        <taxon>Denticipitoidei</taxon>
        <taxon>Denticipitidae</taxon>
        <taxon>Denticeps</taxon>
    </lineage>
</organism>
<evidence type="ECO:0000313" key="13">
    <source>
        <dbReference type="Proteomes" id="UP000694580"/>
    </source>
</evidence>
<evidence type="ECO:0000256" key="3">
    <source>
        <dbReference type="ARBA" id="ARBA00022448"/>
    </source>
</evidence>
<dbReference type="Proteomes" id="UP000694580">
    <property type="component" value="Chromosome 11"/>
</dbReference>
<evidence type="ECO:0000256" key="8">
    <source>
        <dbReference type="ARBA" id="ARBA00023128"/>
    </source>
</evidence>
<sequence length="78" mass="8956">MVPPVQVSPLIKTARWSALLAGLIYGKRRYGDSYRDSPPLEQLRVKCLAITSDNHFTFTFSLKKKKKRYDPPVNVCML</sequence>
<evidence type="ECO:0000256" key="1">
    <source>
        <dbReference type="ARBA" id="ARBA00004273"/>
    </source>
</evidence>
<comment type="function">
    <text evidence="11">Subunit e, of the mitochondrial membrane ATP synthase complex (F(1)F(0) ATP synthase or Complex V) that produces ATP from ADP in the presence of a proton gradient across the membrane which is generated by electron transport complexes of the respiratory chain. ATP synthase complex consist of a soluble F(1) head domain - the catalytic core - and a membrane F(1) domain - the membrane proton channel. These two domains are linked by a central stalk rotating inside the F(1) region and a stationary peripheral stalk. During catalysis, ATP synthesis in the catalytic domain of F(1) is coupled via a rotary mechanism of the central stalk subunits to proton translocation. In vivo, can only synthesize ATP although its ATP hydrolase activity can be activated artificially in vitro. Part of the complex F(0) domain.</text>
</comment>
<comment type="subcellular location">
    <subcellularLocation>
        <location evidence="1 11">Mitochondrion inner membrane</location>
    </subcellularLocation>
</comment>
<dbReference type="Pfam" id="PF05680">
    <property type="entry name" value="ATP-synt_E"/>
    <property type="match status" value="1"/>
</dbReference>
<accession>A0AAY4CJT2</accession>
<evidence type="ECO:0000256" key="4">
    <source>
        <dbReference type="ARBA" id="ARBA00022547"/>
    </source>
</evidence>
<keyword evidence="6 11" id="KW-0999">Mitochondrion inner membrane</keyword>
<dbReference type="Ensembl" id="ENSDCDT00010041390.1">
    <property type="protein sequence ID" value="ENSDCDP00010033378.1"/>
    <property type="gene ID" value="ENSDCDG00010021313.1"/>
</dbReference>
<name>A0AAY4CJT2_9TELE</name>